<sequence>MAAIQERSIHLTFSISMPMVKDLLHTLIDNLSQEQHVGRVLRQNVSLQPRSILPQPAIENALELLQLSLLDRSIQHNLINKVKQKFIYLMDASILVDHSFMFYDIKLDSKFQKNSTQPLILDNENMKLYFQGGDIDVNKQALPFITHLLEGNIFMIEDLPGEDIEAKIALAKELLSQHIIKIC</sequence>
<accession>A0ABS0U0X8</accession>
<keyword evidence="2" id="KW-1185">Reference proteome</keyword>
<name>A0ABS0U0X8_9GAMM</name>
<dbReference type="RefSeq" id="WP_198688340.1">
    <property type="nucleotide sequence ID" value="NZ_CAWPUD010000008.1"/>
</dbReference>
<organism evidence="1 2">
    <name type="scientific">Xenorhabdus lircayensis</name>
    <dbReference type="NCBI Taxonomy" id="2763499"/>
    <lineage>
        <taxon>Bacteria</taxon>
        <taxon>Pseudomonadati</taxon>
        <taxon>Pseudomonadota</taxon>
        <taxon>Gammaproteobacteria</taxon>
        <taxon>Enterobacterales</taxon>
        <taxon>Morganellaceae</taxon>
        <taxon>Xenorhabdus</taxon>
    </lineage>
</organism>
<dbReference type="Proteomes" id="UP000696184">
    <property type="component" value="Unassembled WGS sequence"/>
</dbReference>
<gene>
    <name evidence="1" type="ORF">H8A87_01965</name>
</gene>
<proteinExistence type="predicted"/>
<protein>
    <submittedName>
        <fullName evidence="1">Uncharacterized protein</fullName>
    </submittedName>
</protein>
<reference evidence="1 2" key="1">
    <citation type="submission" date="2020-08" db="EMBL/GenBank/DDBJ databases">
        <title>Description of Xenorhabdus lircayensis sp. nov., the symbiotic bacterium associated with the entomopathogenic nematode Steirnernema unicornum.</title>
        <authorList>
            <person name="Castaneda-Alvarez C."/>
            <person name="Prodan S."/>
            <person name="Zamorano A."/>
            <person name="San-Blas E."/>
            <person name="Aballay E."/>
        </authorList>
    </citation>
    <scope>NUCLEOTIDE SEQUENCE [LARGE SCALE GENOMIC DNA]</scope>
    <source>
        <strain evidence="1 2">VLS</strain>
    </source>
</reference>
<dbReference type="EMBL" id="JACOII010000012">
    <property type="protein sequence ID" value="MBI6547533.1"/>
    <property type="molecule type" value="Genomic_DNA"/>
</dbReference>
<evidence type="ECO:0000313" key="2">
    <source>
        <dbReference type="Proteomes" id="UP000696184"/>
    </source>
</evidence>
<comment type="caution">
    <text evidence="1">The sequence shown here is derived from an EMBL/GenBank/DDBJ whole genome shotgun (WGS) entry which is preliminary data.</text>
</comment>
<evidence type="ECO:0000313" key="1">
    <source>
        <dbReference type="EMBL" id="MBI6547533.1"/>
    </source>
</evidence>